<proteinExistence type="predicted"/>
<organism evidence="2 3">
    <name type="scientific">Leptospira bouyouniensis</name>
    <dbReference type="NCBI Taxonomy" id="2484911"/>
    <lineage>
        <taxon>Bacteria</taxon>
        <taxon>Pseudomonadati</taxon>
        <taxon>Spirochaetota</taxon>
        <taxon>Spirochaetia</taxon>
        <taxon>Leptospirales</taxon>
        <taxon>Leptospiraceae</taxon>
        <taxon>Leptospira</taxon>
    </lineage>
</organism>
<evidence type="ECO:0000313" key="2">
    <source>
        <dbReference type="EMBL" id="TGL04977.1"/>
    </source>
</evidence>
<dbReference type="AlphaFoldDB" id="A0A7I0HRV7"/>
<comment type="caution">
    <text evidence="2">The sequence shown here is derived from an EMBL/GenBank/DDBJ whole genome shotgun (WGS) entry which is preliminary data.</text>
</comment>
<evidence type="ECO:0000313" key="3">
    <source>
        <dbReference type="Proteomes" id="UP000297641"/>
    </source>
</evidence>
<reference evidence="2 3" key="1">
    <citation type="journal article" date="2019" name="PLoS Negl. Trop. Dis.">
        <title>Revisiting the worldwide diversity of Leptospira species in the environment.</title>
        <authorList>
            <person name="Vincent A.T."/>
            <person name="Schiettekatte O."/>
            <person name="Bourhy P."/>
            <person name="Veyrier F.J."/>
            <person name="Picardeau M."/>
        </authorList>
    </citation>
    <scope>NUCLEOTIDE SEQUENCE [LARGE SCALE GENOMIC DNA]</scope>
    <source>
        <strain evidence="2 3">201800273</strain>
    </source>
</reference>
<gene>
    <name evidence="2" type="ORF">EHQ43_10050</name>
</gene>
<dbReference type="Proteomes" id="UP000297641">
    <property type="component" value="Unassembled WGS sequence"/>
</dbReference>
<accession>A0A7I0HRV7</accession>
<feature type="compositionally biased region" description="Basic and acidic residues" evidence="1">
    <location>
        <begin position="262"/>
        <end position="275"/>
    </location>
</feature>
<name>A0A7I0HRV7_9LEPT</name>
<evidence type="ECO:0000256" key="1">
    <source>
        <dbReference type="SAM" id="MobiDB-lite"/>
    </source>
</evidence>
<protein>
    <submittedName>
        <fullName evidence="2">Uncharacterized protein</fullName>
    </submittedName>
</protein>
<feature type="region of interest" description="Disordered" evidence="1">
    <location>
        <begin position="262"/>
        <end position="314"/>
    </location>
</feature>
<dbReference type="EMBL" id="RQFT01000009">
    <property type="protein sequence ID" value="TGL04977.1"/>
    <property type="molecule type" value="Genomic_DNA"/>
</dbReference>
<feature type="compositionally biased region" description="Basic and acidic residues" evidence="1">
    <location>
        <begin position="284"/>
        <end position="296"/>
    </location>
</feature>
<sequence length="314" mass="36029">MSVDIIGSTEYKAKNTERNNDKNGEQSWLAFFETFYQDYPEKLNTALTKIGVSTLPQPWKSLGDEIIFQVEVNSHKDIADYLFAFMNASDSAEKYYASKELPIKVKMAAWLAGFPKINAIVNIKNQISEEPDSRFEDYLGPSMDTGFRLKQHATHTRMPISVEIAYVLSSETSFSKPELAKESYFELFFSGEKELKGVLKGIPYPLFYIRRNSEKESLLQKLTKTEKVDLVDVRKYCEHFISEVNDPLVLCKPYFMNDKDPDWQKMPAEHTRENSSSKSSEMNLHLDENENSKGDPDLTSEPIQNLIPSPETLE</sequence>